<dbReference type="CDD" id="cd04647">
    <property type="entry name" value="LbH_MAT_like"/>
    <property type="match status" value="1"/>
</dbReference>
<keyword evidence="2" id="KW-0808">Transferase</keyword>
<dbReference type="RefSeq" id="WP_196287793.1">
    <property type="nucleotide sequence ID" value="NZ_JADQDP010000004.1"/>
</dbReference>
<dbReference type="SUPFAM" id="SSF51161">
    <property type="entry name" value="Trimeric LpxA-like enzymes"/>
    <property type="match status" value="1"/>
</dbReference>
<evidence type="ECO:0000313" key="2">
    <source>
        <dbReference type="EMBL" id="MBF9143439.1"/>
    </source>
</evidence>
<evidence type="ECO:0000256" key="1">
    <source>
        <dbReference type="ARBA" id="ARBA00007274"/>
    </source>
</evidence>
<dbReference type="Gene3D" id="2.160.10.10">
    <property type="entry name" value="Hexapeptide repeat proteins"/>
    <property type="match status" value="1"/>
</dbReference>
<proteinExistence type="inferred from homology"/>
<dbReference type="GO" id="GO:0016746">
    <property type="term" value="F:acyltransferase activity"/>
    <property type="evidence" value="ECO:0007669"/>
    <property type="project" value="UniProtKB-KW"/>
</dbReference>
<keyword evidence="2" id="KW-0012">Acyltransferase</keyword>
<reference evidence="2 3" key="1">
    <citation type="submission" date="2020-11" db="EMBL/GenBank/DDBJ databases">
        <authorList>
            <person name="Kim M.K."/>
        </authorList>
    </citation>
    <scope>NUCLEOTIDE SEQUENCE [LARGE SCALE GENOMIC DNA]</scope>
    <source>
        <strain evidence="2 3">BT439</strain>
    </source>
</reference>
<comment type="similarity">
    <text evidence="1">Belongs to the transferase hexapeptide repeat family.</text>
</comment>
<sequence>MAAISGSAQYDQTLLKSCGEDVFISANVEIRRPHLVTVGRHVAIDSGVYLTTAAQIGDYVHLSPYITCIGGAQSTLIVEDFVTIAAGSRLICGSDRFMGDGFTSVTVPDEFRDSVDFGTIRCGRFAGVGTNVVIMPNVTLGEGSVVGACSFVTEDTEPWTVYVGVPARPIKVRPREKMLEYARRLGY</sequence>
<accession>A0A931BGC7</accession>
<organism evidence="2 3">
    <name type="scientific">Hymenobacter properus</name>
    <dbReference type="NCBI Taxonomy" id="2791026"/>
    <lineage>
        <taxon>Bacteria</taxon>
        <taxon>Pseudomonadati</taxon>
        <taxon>Bacteroidota</taxon>
        <taxon>Cytophagia</taxon>
        <taxon>Cytophagales</taxon>
        <taxon>Hymenobacteraceae</taxon>
        <taxon>Hymenobacter</taxon>
    </lineage>
</organism>
<dbReference type="EMBL" id="JADQDP010000004">
    <property type="protein sequence ID" value="MBF9143439.1"/>
    <property type="molecule type" value="Genomic_DNA"/>
</dbReference>
<dbReference type="Proteomes" id="UP000645610">
    <property type="component" value="Unassembled WGS sequence"/>
</dbReference>
<gene>
    <name evidence="2" type="ORF">I2I01_17475</name>
</gene>
<dbReference type="InterPro" id="IPR011004">
    <property type="entry name" value="Trimer_LpxA-like_sf"/>
</dbReference>
<dbReference type="PANTHER" id="PTHR43300:SF11">
    <property type="entry name" value="ACETYLTRANSFERASE RV3034C-RELATED"/>
    <property type="match status" value="1"/>
</dbReference>
<protein>
    <submittedName>
        <fullName evidence="2">Acyltransferase</fullName>
    </submittedName>
</protein>
<comment type="caution">
    <text evidence="2">The sequence shown here is derived from an EMBL/GenBank/DDBJ whole genome shotgun (WGS) entry which is preliminary data.</text>
</comment>
<keyword evidence="3" id="KW-1185">Reference proteome</keyword>
<evidence type="ECO:0000313" key="3">
    <source>
        <dbReference type="Proteomes" id="UP000645610"/>
    </source>
</evidence>
<dbReference type="AlphaFoldDB" id="A0A931BGC7"/>
<name>A0A931BGC7_9BACT</name>
<dbReference type="InterPro" id="IPR050179">
    <property type="entry name" value="Trans_hexapeptide_repeat"/>
</dbReference>
<dbReference type="PANTHER" id="PTHR43300">
    <property type="entry name" value="ACETYLTRANSFERASE"/>
    <property type="match status" value="1"/>
</dbReference>